<name>A0A1M6GN55_MALRU</name>
<accession>A0A1M6GN55</accession>
<dbReference type="OrthoDB" id="9782676at2"/>
<dbReference type="InterPro" id="IPR000253">
    <property type="entry name" value="FHA_dom"/>
</dbReference>
<sequence length="123" mass="14237">MLQIELRYENATLASYETENEQVSIGRNPKNDIQIDNMAVSSFHAVVKKVMNAYFIEDLNSTNGTFVNEKKIDKYELLDGDRIIIGKHQLHFRFGAKASQPAQFDETMVLDTKRQKELLEKNR</sequence>
<evidence type="ECO:0000259" key="1">
    <source>
        <dbReference type="PROSITE" id="PS50006"/>
    </source>
</evidence>
<protein>
    <submittedName>
        <fullName evidence="2">FHA domain-containing protein</fullName>
    </submittedName>
</protein>
<dbReference type="EMBL" id="FQZT01000004">
    <property type="protein sequence ID" value="SHJ11352.1"/>
    <property type="molecule type" value="Genomic_DNA"/>
</dbReference>
<dbReference type="PANTHER" id="PTHR23308">
    <property type="entry name" value="NUCLEAR INHIBITOR OF PROTEIN PHOSPHATASE-1"/>
    <property type="match status" value="1"/>
</dbReference>
<dbReference type="STRING" id="1122189.SAMN02745165_01608"/>
<dbReference type="Gene3D" id="2.60.200.20">
    <property type="match status" value="1"/>
</dbReference>
<dbReference type="RefSeq" id="WP_072907627.1">
    <property type="nucleotide sequence ID" value="NZ_FQZT01000004.1"/>
</dbReference>
<dbReference type="AlphaFoldDB" id="A0A1M6GN55"/>
<dbReference type="Pfam" id="PF00498">
    <property type="entry name" value="FHA"/>
    <property type="match status" value="1"/>
</dbReference>
<reference evidence="2 3" key="1">
    <citation type="submission" date="2016-11" db="EMBL/GenBank/DDBJ databases">
        <authorList>
            <person name="Jaros S."/>
            <person name="Januszkiewicz K."/>
            <person name="Wedrychowicz H."/>
        </authorList>
    </citation>
    <scope>NUCLEOTIDE SEQUENCE [LARGE SCALE GENOMIC DNA]</scope>
    <source>
        <strain evidence="2 3">DSM 5091</strain>
    </source>
</reference>
<evidence type="ECO:0000313" key="2">
    <source>
        <dbReference type="EMBL" id="SHJ11352.1"/>
    </source>
</evidence>
<dbReference type="InterPro" id="IPR050923">
    <property type="entry name" value="Cell_Proc_Reg/RNA_Proc"/>
</dbReference>
<dbReference type="CDD" id="cd00060">
    <property type="entry name" value="FHA"/>
    <property type="match status" value="1"/>
</dbReference>
<organism evidence="2 3">
    <name type="scientific">Malonomonas rubra DSM 5091</name>
    <dbReference type="NCBI Taxonomy" id="1122189"/>
    <lineage>
        <taxon>Bacteria</taxon>
        <taxon>Pseudomonadati</taxon>
        <taxon>Thermodesulfobacteriota</taxon>
        <taxon>Desulfuromonadia</taxon>
        <taxon>Desulfuromonadales</taxon>
        <taxon>Geopsychrobacteraceae</taxon>
        <taxon>Malonomonas</taxon>
    </lineage>
</organism>
<dbReference type="SMART" id="SM00240">
    <property type="entry name" value="FHA"/>
    <property type="match status" value="1"/>
</dbReference>
<keyword evidence="3" id="KW-1185">Reference proteome</keyword>
<dbReference type="SUPFAM" id="SSF49879">
    <property type="entry name" value="SMAD/FHA domain"/>
    <property type="match status" value="1"/>
</dbReference>
<dbReference type="InterPro" id="IPR008984">
    <property type="entry name" value="SMAD_FHA_dom_sf"/>
</dbReference>
<feature type="domain" description="FHA" evidence="1">
    <location>
        <begin position="23"/>
        <end position="72"/>
    </location>
</feature>
<dbReference type="PROSITE" id="PS50006">
    <property type="entry name" value="FHA_DOMAIN"/>
    <property type="match status" value="1"/>
</dbReference>
<gene>
    <name evidence="2" type="ORF">SAMN02745165_01608</name>
</gene>
<dbReference type="Proteomes" id="UP000184171">
    <property type="component" value="Unassembled WGS sequence"/>
</dbReference>
<evidence type="ECO:0000313" key="3">
    <source>
        <dbReference type="Proteomes" id="UP000184171"/>
    </source>
</evidence>
<proteinExistence type="predicted"/>